<dbReference type="Proteomes" id="UP001056012">
    <property type="component" value="Chromosome 2"/>
</dbReference>
<evidence type="ECO:0000313" key="2">
    <source>
        <dbReference type="EMBL" id="USP74837.1"/>
    </source>
</evidence>
<dbReference type="VEuPathDB" id="FungiDB:yc1106_02111"/>
<keyword evidence="3" id="KW-1185">Reference proteome</keyword>
<keyword evidence="1" id="KW-0472">Membrane</keyword>
<sequence>MIASSTIVIYIVHANLVSESHPDKALSPQSVNTTSKHHYLVEFPAARLAFVSSWSATISFTLLGVLMALYSYVNAASYLRISEKHENESLLGPDHTTMLLRLLNAEITVSFELAFAAAKNVFWDHERTEGASKAPRLLTNCSAVFNLGVVASLLVQAADVYFHIAAETAQIVQYRELSQMENQFSRGLAPWCTDKAKFGSSREEIFWGCAITLQQATYNNATTLAPTNASTISDMKNGVSNQHKAFTYMDKAGFQYVIVGPANDGINLDWKASSFGVSTTCSAIPPAACSTSRPITNAQDRQSNPVMLVPFNCTQEATGLDVAGNLTSHNTITNMMNFHKYAAESAPFFDNKLVRLNITIVANGTEDGNSIFKNNWEVLVMRKIPSAVQGDFSHLPRSFVMDPRIWKHDLLGAFVLMHCKVTVWDIVYTSVTSQISILNQTRSNGSVAGISSMLGTRQVGTLANIFQDEATGPLSRSSPDNFIRSFEVGMSKAYSYPLASQLSPRPSFLVQERYVKTVTSLPVTALWFLVTANLVYALLGITLTFWAFLKLTEEAGQAQDKFSVASLVNALFDRKITSGRVAGEKPDDALSDFEEERSTPRLGIMRTTDKSVDFVISK</sequence>
<dbReference type="OrthoDB" id="3344043at2759"/>
<keyword evidence="1" id="KW-0812">Transmembrane</keyword>
<evidence type="ECO:0000256" key="1">
    <source>
        <dbReference type="SAM" id="Phobius"/>
    </source>
</evidence>
<gene>
    <name evidence="2" type="ORF">yc1106_02111</name>
</gene>
<feature type="transmembrane region" description="Helical" evidence="1">
    <location>
        <begin position="48"/>
        <end position="73"/>
    </location>
</feature>
<keyword evidence="1" id="KW-1133">Transmembrane helix</keyword>
<accession>A0A9Q8Z335</accession>
<dbReference type="EMBL" id="CP089275">
    <property type="protein sequence ID" value="USP74837.1"/>
    <property type="molecule type" value="Genomic_DNA"/>
</dbReference>
<proteinExistence type="predicted"/>
<reference evidence="2" key="1">
    <citation type="submission" date="2021-12" db="EMBL/GenBank/DDBJ databases">
        <title>Curvularia clavata genome.</title>
        <authorList>
            <person name="Cao Y."/>
        </authorList>
    </citation>
    <scope>NUCLEOTIDE SEQUENCE</scope>
    <source>
        <strain evidence="2">Yc1106</strain>
    </source>
</reference>
<feature type="transmembrane region" description="Helical" evidence="1">
    <location>
        <begin position="525"/>
        <end position="549"/>
    </location>
</feature>
<name>A0A9Q8Z335_CURCL</name>
<dbReference type="AlphaFoldDB" id="A0A9Q8Z335"/>
<evidence type="ECO:0000313" key="3">
    <source>
        <dbReference type="Proteomes" id="UP001056012"/>
    </source>
</evidence>
<protein>
    <submittedName>
        <fullName evidence="2">Uncharacterized protein</fullName>
    </submittedName>
</protein>
<organism evidence="2 3">
    <name type="scientific">Curvularia clavata</name>
    <dbReference type="NCBI Taxonomy" id="95742"/>
    <lineage>
        <taxon>Eukaryota</taxon>
        <taxon>Fungi</taxon>
        <taxon>Dikarya</taxon>
        <taxon>Ascomycota</taxon>
        <taxon>Pezizomycotina</taxon>
        <taxon>Dothideomycetes</taxon>
        <taxon>Pleosporomycetidae</taxon>
        <taxon>Pleosporales</taxon>
        <taxon>Pleosporineae</taxon>
        <taxon>Pleosporaceae</taxon>
        <taxon>Curvularia</taxon>
    </lineage>
</organism>